<proteinExistence type="predicted"/>
<evidence type="ECO:0000256" key="3">
    <source>
        <dbReference type="ARBA" id="ARBA00022989"/>
    </source>
</evidence>
<dbReference type="PANTHER" id="PTHR46048">
    <property type="entry name" value="HYDROXYCARBOXYLIC ACID RECEPTOR 2"/>
    <property type="match status" value="1"/>
</dbReference>
<feature type="region of interest" description="Disordered" evidence="8">
    <location>
        <begin position="356"/>
        <end position="385"/>
    </location>
</feature>
<dbReference type="GO" id="GO:0016020">
    <property type="term" value="C:membrane"/>
    <property type="evidence" value="ECO:0007669"/>
    <property type="project" value="UniProtKB-SubCell"/>
</dbReference>
<evidence type="ECO:0000256" key="7">
    <source>
        <dbReference type="ARBA" id="ARBA00023224"/>
    </source>
</evidence>
<dbReference type="PRINTS" id="PR00237">
    <property type="entry name" value="GPCRRHODOPSN"/>
</dbReference>
<feature type="transmembrane region" description="Helical" evidence="9">
    <location>
        <begin position="274"/>
        <end position="298"/>
    </location>
</feature>
<keyword evidence="3 9" id="KW-1133">Transmembrane helix</keyword>
<dbReference type="Proteomes" id="UP000694569">
    <property type="component" value="Unplaced"/>
</dbReference>
<dbReference type="Gene3D" id="1.20.1070.10">
    <property type="entry name" value="Rhodopsin 7-helix transmembrane proteins"/>
    <property type="match status" value="1"/>
</dbReference>
<keyword evidence="5 9" id="KW-0472">Membrane</keyword>
<keyword evidence="2 9" id="KW-0812">Transmembrane</keyword>
<sequence>KLNCHSSDHFFITMNSSSICFFKESNLSPVLAEVLMVEFILGLIGNGIILYVFCFHIPTWNNSTLYLFNVSVADFCLVVCLPLRAEYYQRGKDWRLGDVTCRIMLFMISLTRTASIFFLTAVVGNRYFLIVHPHHRINMMQIIPCGAVVTLVLWLFTFSCTAHILTTSHLIFGEINQTLCESSNWNWIINATFIWQCGFFVVEFLIPLGVILFCTSCMVKHLKRCKDKQGKIQKTINSVICVATVFLLCFFPSTVSTVLMAVSKTLNLCELFNFSSLVFTISLTLTYLNSVLNPLVIYMSSPVFQSILNIKNVQKCRKATGAERRHSTSSPLPVFTRRCTRSLIGWAGPLLGPHTRGFSQRQSSSHQRHATRQNPAAPSLPSGGI</sequence>
<keyword evidence="7" id="KW-0807">Transducer</keyword>
<reference evidence="11" key="2">
    <citation type="submission" date="2025-09" db="UniProtKB">
        <authorList>
            <consortium name="Ensembl"/>
        </authorList>
    </citation>
    <scope>IDENTIFICATION</scope>
</reference>
<dbReference type="GeneTree" id="ENSGT01140000282516"/>
<feature type="transmembrane region" description="Helical" evidence="9">
    <location>
        <begin position="142"/>
        <end position="165"/>
    </location>
</feature>
<evidence type="ECO:0000256" key="4">
    <source>
        <dbReference type="ARBA" id="ARBA00023040"/>
    </source>
</evidence>
<dbReference type="OrthoDB" id="8895966at2759"/>
<feature type="transmembrane region" description="Helical" evidence="9">
    <location>
        <begin position="34"/>
        <end position="53"/>
    </location>
</feature>
<evidence type="ECO:0000256" key="8">
    <source>
        <dbReference type="SAM" id="MobiDB-lite"/>
    </source>
</evidence>
<name>A0A8C5LPD2_9ANUR</name>
<evidence type="ECO:0000256" key="9">
    <source>
        <dbReference type="SAM" id="Phobius"/>
    </source>
</evidence>
<dbReference type="PROSITE" id="PS50262">
    <property type="entry name" value="G_PROTEIN_RECEP_F1_2"/>
    <property type="match status" value="1"/>
</dbReference>
<accession>A0A8C5LPD2</accession>
<feature type="transmembrane region" description="Helical" evidence="9">
    <location>
        <begin position="239"/>
        <end position="262"/>
    </location>
</feature>
<dbReference type="Pfam" id="PF00001">
    <property type="entry name" value="7tm_1"/>
    <property type="match status" value="1"/>
</dbReference>
<dbReference type="SUPFAM" id="SSF81321">
    <property type="entry name" value="Family A G protein-coupled receptor-like"/>
    <property type="match status" value="1"/>
</dbReference>
<evidence type="ECO:0000256" key="1">
    <source>
        <dbReference type="ARBA" id="ARBA00004141"/>
    </source>
</evidence>
<evidence type="ECO:0000256" key="2">
    <source>
        <dbReference type="ARBA" id="ARBA00022692"/>
    </source>
</evidence>
<reference evidence="11" key="1">
    <citation type="submission" date="2025-08" db="UniProtKB">
        <authorList>
            <consortium name="Ensembl"/>
        </authorList>
    </citation>
    <scope>IDENTIFICATION</scope>
</reference>
<keyword evidence="12" id="KW-1185">Reference proteome</keyword>
<evidence type="ECO:0000256" key="6">
    <source>
        <dbReference type="ARBA" id="ARBA00023170"/>
    </source>
</evidence>
<evidence type="ECO:0000256" key="5">
    <source>
        <dbReference type="ARBA" id="ARBA00023136"/>
    </source>
</evidence>
<dbReference type="AlphaFoldDB" id="A0A8C5LPD2"/>
<feature type="transmembrane region" description="Helical" evidence="9">
    <location>
        <begin position="105"/>
        <end position="130"/>
    </location>
</feature>
<dbReference type="GO" id="GO:0004930">
    <property type="term" value="F:G protein-coupled receptor activity"/>
    <property type="evidence" value="ECO:0007669"/>
    <property type="project" value="UniProtKB-KW"/>
</dbReference>
<evidence type="ECO:0000313" key="11">
    <source>
        <dbReference type="Ensembl" id="ENSLLEP00000003196.1"/>
    </source>
</evidence>
<protein>
    <recommendedName>
        <fullName evidence="10">G-protein coupled receptors family 1 profile domain-containing protein</fullName>
    </recommendedName>
</protein>
<dbReference type="InterPro" id="IPR017452">
    <property type="entry name" value="GPCR_Rhodpsn_7TM"/>
</dbReference>
<organism evidence="11 12">
    <name type="scientific">Leptobrachium leishanense</name>
    <name type="common">Leishan spiny toad</name>
    <dbReference type="NCBI Taxonomy" id="445787"/>
    <lineage>
        <taxon>Eukaryota</taxon>
        <taxon>Metazoa</taxon>
        <taxon>Chordata</taxon>
        <taxon>Craniata</taxon>
        <taxon>Vertebrata</taxon>
        <taxon>Euteleostomi</taxon>
        <taxon>Amphibia</taxon>
        <taxon>Batrachia</taxon>
        <taxon>Anura</taxon>
        <taxon>Pelobatoidea</taxon>
        <taxon>Megophryidae</taxon>
        <taxon>Leptobrachium</taxon>
    </lineage>
</organism>
<feature type="transmembrane region" description="Helical" evidence="9">
    <location>
        <begin position="65"/>
        <end position="85"/>
    </location>
</feature>
<feature type="domain" description="G-protein coupled receptors family 1 profile" evidence="10">
    <location>
        <begin position="45"/>
        <end position="297"/>
    </location>
</feature>
<evidence type="ECO:0000259" key="10">
    <source>
        <dbReference type="PROSITE" id="PS50262"/>
    </source>
</evidence>
<dbReference type="InterPro" id="IPR051893">
    <property type="entry name" value="HCARs"/>
</dbReference>
<dbReference type="InterPro" id="IPR000276">
    <property type="entry name" value="GPCR_Rhodpsn"/>
</dbReference>
<dbReference type="Ensembl" id="ENSLLET00000003346.1">
    <property type="protein sequence ID" value="ENSLLEP00000003196.1"/>
    <property type="gene ID" value="ENSLLEG00000002060.1"/>
</dbReference>
<keyword evidence="4" id="KW-0297">G-protein coupled receptor</keyword>
<keyword evidence="6" id="KW-0675">Receptor</keyword>
<evidence type="ECO:0000313" key="12">
    <source>
        <dbReference type="Proteomes" id="UP000694569"/>
    </source>
</evidence>
<feature type="transmembrane region" description="Helical" evidence="9">
    <location>
        <begin position="193"/>
        <end position="219"/>
    </location>
</feature>
<comment type="subcellular location">
    <subcellularLocation>
        <location evidence="1">Membrane</location>
        <topology evidence="1">Multi-pass membrane protein</topology>
    </subcellularLocation>
</comment>